<evidence type="ECO:0000256" key="2">
    <source>
        <dbReference type="ARBA" id="ARBA00004496"/>
    </source>
</evidence>
<organism evidence="10 11">
    <name type="scientific">Macrostomum lignano</name>
    <dbReference type="NCBI Taxonomy" id="282301"/>
    <lineage>
        <taxon>Eukaryota</taxon>
        <taxon>Metazoa</taxon>
        <taxon>Spiralia</taxon>
        <taxon>Lophotrochozoa</taxon>
        <taxon>Platyhelminthes</taxon>
        <taxon>Rhabditophora</taxon>
        <taxon>Macrostomorpha</taxon>
        <taxon>Macrostomida</taxon>
        <taxon>Macrostomidae</taxon>
        <taxon>Macrostomum</taxon>
    </lineage>
</organism>
<dbReference type="Pfam" id="PF01399">
    <property type="entry name" value="PCI"/>
    <property type="match status" value="1"/>
</dbReference>
<dbReference type="GO" id="GO:0005737">
    <property type="term" value="C:cytoplasm"/>
    <property type="evidence" value="ECO:0007669"/>
    <property type="project" value="UniProtKB-SubCell"/>
</dbReference>
<keyword evidence="5" id="KW-0963">Cytoplasm</keyword>
<keyword evidence="6" id="KW-0736">Signalosome</keyword>
<dbReference type="PANTHER" id="PTHR10758">
    <property type="entry name" value="26S PROTEASOME NON-ATPASE REGULATORY SUBUNIT 3/COP9 SIGNALOSOME COMPLEX SUBUNIT 3"/>
    <property type="match status" value="1"/>
</dbReference>
<proteinExistence type="inferred from homology"/>
<accession>A0A1I8H7F5</accession>
<dbReference type="PANTHER" id="PTHR10758:SF1">
    <property type="entry name" value="COP9 SIGNALOSOME COMPLEX SUBUNIT 3"/>
    <property type="match status" value="1"/>
</dbReference>
<protein>
    <recommendedName>
        <fullName evidence="4">COP9 signalosome complex subunit 3</fullName>
    </recommendedName>
</protein>
<dbReference type="Gene3D" id="1.10.10.10">
    <property type="entry name" value="Winged helix-like DNA-binding domain superfamily/Winged helix DNA-binding domain"/>
    <property type="match status" value="1"/>
</dbReference>
<name>A0A1I8H7F5_9PLAT</name>
<reference evidence="11" key="1">
    <citation type="submission" date="2016-11" db="UniProtKB">
        <authorList>
            <consortium name="WormBaseParasite"/>
        </authorList>
    </citation>
    <scope>IDENTIFICATION</scope>
</reference>
<comment type="similarity">
    <text evidence="3">Belongs to the CSN3 family.</text>
</comment>
<evidence type="ECO:0000256" key="7">
    <source>
        <dbReference type="ARBA" id="ARBA00023242"/>
    </source>
</evidence>
<evidence type="ECO:0000256" key="1">
    <source>
        <dbReference type="ARBA" id="ARBA00004123"/>
    </source>
</evidence>
<evidence type="ECO:0000256" key="5">
    <source>
        <dbReference type="ARBA" id="ARBA00022490"/>
    </source>
</evidence>
<feature type="domain" description="PCI" evidence="9">
    <location>
        <begin position="202"/>
        <end position="372"/>
    </location>
</feature>
<dbReference type="SMART" id="SM00088">
    <property type="entry name" value="PINT"/>
    <property type="match status" value="1"/>
</dbReference>
<evidence type="ECO:0000256" key="3">
    <source>
        <dbReference type="ARBA" id="ARBA00007084"/>
    </source>
</evidence>
<dbReference type="InterPro" id="IPR050756">
    <property type="entry name" value="CSN3"/>
</dbReference>
<feature type="region of interest" description="Disordered" evidence="8">
    <location>
        <begin position="416"/>
        <end position="441"/>
    </location>
</feature>
<evidence type="ECO:0000256" key="4">
    <source>
        <dbReference type="ARBA" id="ARBA00014878"/>
    </source>
</evidence>
<dbReference type="InterPro" id="IPR055089">
    <property type="entry name" value="COP9_N"/>
</dbReference>
<dbReference type="Proteomes" id="UP000095280">
    <property type="component" value="Unplaced"/>
</dbReference>
<dbReference type="WBParaSite" id="maker-uti_cns_0004709-snap-gene-0.4-mRNA-1">
    <property type="protein sequence ID" value="maker-uti_cns_0004709-snap-gene-0.4-mRNA-1"/>
    <property type="gene ID" value="maker-uti_cns_0004709-snap-gene-0.4"/>
</dbReference>
<dbReference type="InterPro" id="IPR000717">
    <property type="entry name" value="PCI_dom"/>
</dbReference>
<evidence type="ECO:0000256" key="6">
    <source>
        <dbReference type="ARBA" id="ARBA00022790"/>
    </source>
</evidence>
<dbReference type="SUPFAM" id="SSF46785">
    <property type="entry name" value="Winged helix' DNA-binding domain"/>
    <property type="match status" value="1"/>
</dbReference>
<feature type="compositionally biased region" description="Gly residues" evidence="8">
    <location>
        <begin position="424"/>
        <end position="441"/>
    </location>
</feature>
<dbReference type="PROSITE" id="PS50250">
    <property type="entry name" value="PCI"/>
    <property type="match status" value="1"/>
</dbReference>
<sequence>LQPSAMSLEEWIVSMRQLLTAQPVDVASVCNQVNASLELLTGQPIEQLNTALETFDVQHHSAAVLCIIRAKLHIAQLPQPAVDTLVEQTRQFLSSFNGEQIRLLPVPFNDLCHRFVKLLVSRQDALVGVGPMLRAVLTVQRHDAELTGIHCDLCELCLTAKCLKPALQVLDVDINDVRSTVDCREYLLYYYYGGMIYLGLKHYDRAFLMLENAISLQASLVSSIMLEAYKKWLLVGLLCVGRKPQPPKFTSTNQIVRMQYVGNCQAYMELVDAFDKKSPSELRDLANRHESQYRADRNWGLVKQVLTSRIKQNILHLTKTFITLSLSDLASRAAAASPAEAELYLLELIEEKKIFASIDQARQVVTFRDNPEQYASADMLDCVESETKQVMTIDRVLGQMLDKIRTSHAYAAKVAAREGQQQRSGGGGGGGGGGGMIGSMY</sequence>
<evidence type="ECO:0000313" key="10">
    <source>
        <dbReference type="Proteomes" id="UP000095280"/>
    </source>
</evidence>
<keyword evidence="7" id="KW-0539">Nucleus</keyword>
<dbReference type="Pfam" id="PF22788">
    <property type="entry name" value="COP9_hel_rpt"/>
    <property type="match status" value="1"/>
</dbReference>
<evidence type="ECO:0000256" key="8">
    <source>
        <dbReference type="SAM" id="MobiDB-lite"/>
    </source>
</evidence>
<dbReference type="InterPro" id="IPR036390">
    <property type="entry name" value="WH_DNA-bd_sf"/>
</dbReference>
<comment type="subcellular location">
    <subcellularLocation>
        <location evidence="2">Cytoplasm</location>
    </subcellularLocation>
    <subcellularLocation>
        <location evidence="1">Nucleus</location>
    </subcellularLocation>
</comment>
<dbReference type="GO" id="GO:0006511">
    <property type="term" value="P:ubiquitin-dependent protein catabolic process"/>
    <property type="evidence" value="ECO:0007669"/>
    <property type="project" value="TreeGrafter"/>
</dbReference>
<evidence type="ECO:0000313" key="11">
    <source>
        <dbReference type="WBParaSite" id="maker-uti_cns_0004709-snap-gene-0.4-mRNA-1"/>
    </source>
</evidence>
<dbReference type="GO" id="GO:0008180">
    <property type="term" value="C:COP9 signalosome"/>
    <property type="evidence" value="ECO:0007669"/>
    <property type="project" value="UniProtKB-KW"/>
</dbReference>
<keyword evidence="10" id="KW-1185">Reference proteome</keyword>
<dbReference type="AlphaFoldDB" id="A0A1I8H7F5"/>
<evidence type="ECO:0000259" key="9">
    <source>
        <dbReference type="PROSITE" id="PS50250"/>
    </source>
</evidence>
<dbReference type="InterPro" id="IPR036388">
    <property type="entry name" value="WH-like_DNA-bd_sf"/>
</dbReference>